<evidence type="ECO:0000256" key="2">
    <source>
        <dbReference type="ARBA" id="ARBA00022475"/>
    </source>
</evidence>
<comment type="caution">
    <text evidence="13">The sequence shown here is derived from an EMBL/GenBank/DDBJ whole genome shotgun (WGS) entry which is preliminary data.</text>
</comment>
<reference evidence="13" key="1">
    <citation type="submission" date="2020-12" db="EMBL/GenBank/DDBJ databases">
        <authorList>
            <consortium name="Molecular Ecology Group"/>
        </authorList>
    </citation>
    <scope>NUCLEOTIDE SEQUENCE</scope>
    <source>
        <strain evidence="13">TBG_1078</strain>
    </source>
</reference>
<dbReference type="FunFam" id="2.10.50.30:FF:000004">
    <property type="entry name" value="Taste receptor type 1 member 3-like protein"/>
    <property type="match status" value="1"/>
</dbReference>
<dbReference type="GO" id="GO:0005886">
    <property type="term" value="C:plasma membrane"/>
    <property type="evidence" value="ECO:0007669"/>
    <property type="project" value="UniProtKB-SubCell"/>
</dbReference>
<name>A0A811Y9C8_NYCPR</name>
<feature type="transmembrane region" description="Helical" evidence="11">
    <location>
        <begin position="371"/>
        <end position="396"/>
    </location>
</feature>
<dbReference type="GO" id="GO:0004930">
    <property type="term" value="F:G protein-coupled receptor activity"/>
    <property type="evidence" value="ECO:0007669"/>
    <property type="project" value="UniProtKB-KW"/>
</dbReference>
<dbReference type="PANTHER" id="PTHR24061:SF1">
    <property type="entry name" value="VOMERONASAL 2, RECEPTOR 2-RELATED"/>
    <property type="match status" value="1"/>
</dbReference>
<dbReference type="Gene3D" id="3.40.50.2300">
    <property type="match status" value="2"/>
</dbReference>
<dbReference type="InterPro" id="IPR000337">
    <property type="entry name" value="GPCR_3"/>
</dbReference>
<protein>
    <submittedName>
        <fullName evidence="13">(raccoon dog) hypothetical protein</fullName>
    </submittedName>
</protein>
<feature type="transmembrane region" description="Helical" evidence="11">
    <location>
        <begin position="408"/>
        <end position="425"/>
    </location>
</feature>
<comment type="subcellular location">
    <subcellularLocation>
        <location evidence="1">Cell membrane</location>
        <topology evidence="1">Multi-pass membrane protein</topology>
    </subcellularLocation>
</comment>
<keyword evidence="6" id="KW-0297">G-protein coupled receptor</keyword>
<dbReference type="InterPro" id="IPR017978">
    <property type="entry name" value="GPCR_3_C"/>
</dbReference>
<evidence type="ECO:0000313" key="13">
    <source>
        <dbReference type="EMBL" id="CAD7673626.1"/>
    </source>
</evidence>
<evidence type="ECO:0000256" key="7">
    <source>
        <dbReference type="ARBA" id="ARBA00023136"/>
    </source>
</evidence>
<keyword evidence="8" id="KW-0675">Receptor</keyword>
<evidence type="ECO:0000256" key="3">
    <source>
        <dbReference type="ARBA" id="ARBA00022692"/>
    </source>
</evidence>
<evidence type="ECO:0000256" key="4">
    <source>
        <dbReference type="ARBA" id="ARBA00022729"/>
    </source>
</evidence>
<keyword evidence="5 11" id="KW-1133">Transmembrane helix</keyword>
<dbReference type="InterPro" id="IPR011500">
    <property type="entry name" value="GPCR_3_9-Cys_dom"/>
</dbReference>
<proteinExistence type="predicted"/>
<dbReference type="PROSITE" id="PS50259">
    <property type="entry name" value="G_PROTEIN_RECEP_F3_4"/>
    <property type="match status" value="1"/>
</dbReference>
<evidence type="ECO:0000313" key="14">
    <source>
        <dbReference type="Proteomes" id="UP000645828"/>
    </source>
</evidence>
<dbReference type="Pfam" id="PF07562">
    <property type="entry name" value="NCD3G"/>
    <property type="match status" value="1"/>
</dbReference>
<evidence type="ECO:0000259" key="12">
    <source>
        <dbReference type="PROSITE" id="PS50259"/>
    </source>
</evidence>
<keyword evidence="9" id="KW-0325">Glycoprotein</keyword>
<evidence type="ECO:0000256" key="6">
    <source>
        <dbReference type="ARBA" id="ARBA00023040"/>
    </source>
</evidence>
<keyword evidence="10" id="KW-0807">Transducer</keyword>
<feature type="transmembrane region" description="Helical" evidence="11">
    <location>
        <begin position="437"/>
        <end position="461"/>
    </location>
</feature>
<dbReference type="Proteomes" id="UP000645828">
    <property type="component" value="Unassembled WGS sequence"/>
</dbReference>
<feature type="domain" description="G-protein coupled receptors family 3 profile" evidence="12">
    <location>
        <begin position="368"/>
        <end position="467"/>
    </location>
</feature>
<accession>A0A811Y9C8</accession>
<keyword evidence="14" id="KW-1185">Reference proteome</keyword>
<evidence type="ECO:0000256" key="10">
    <source>
        <dbReference type="ARBA" id="ARBA00023224"/>
    </source>
</evidence>
<gene>
    <name evidence="13" type="ORF">NYPRO_LOCUS6421</name>
</gene>
<evidence type="ECO:0000256" key="1">
    <source>
        <dbReference type="ARBA" id="ARBA00004651"/>
    </source>
</evidence>
<evidence type="ECO:0000256" key="11">
    <source>
        <dbReference type="SAM" id="Phobius"/>
    </source>
</evidence>
<sequence length="504" mass="56703">MSPQFVVGCSSPDDLSKMHTLSERSSAYTFGTTRRDNARRGRSGTASILDGIIPFLTLFLSSTTVLVLPSRAHSHKNHHSFIFIFQLKFISSSNDRDRAGIISLPLQTRKLVIIQMYDLPKVMMFERTLKFAAHNGEGIEIDENGDVTGHYDILNWQVGDNAEIAFVNFELMMKKNATIFWKTELAKLPHLTDVRHPGTRKGIHQGEPVCRFHCIPCADGQVSRQPGQRECEQCNEDYWSNAQKRMCVLKEVEFFAYDEALGDMVVIRSIFGVLRHMPLVNASDREPGFLIQLSLVIPQLSSMLFIGKPYNWSCVTCQVTWQWVFLFACLAFLERLFYCFKPTGFLILKPNLYPSTPIIGKSLLISCSIEFLCSMFGIDIFLALLCFLTTFVARLLPGNYYEGKCISFGMQVFFIIWISFVPACLSTEGKFKGAVEIFAILASSYGLLRCVFAPECFIVLLRATRTTDEIVGGRVSTIDKSIQLTSASVSSKLNNSTESTVVDD</sequence>
<dbReference type="InterPro" id="IPR038550">
    <property type="entry name" value="GPCR_3_9-Cys_sf"/>
</dbReference>
<dbReference type="PANTHER" id="PTHR24061">
    <property type="entry name" value="CALCIUM-SENSING RECEPTOR-RELATED"/>
    <property type="match status" value="1"/>
</dbReference>
<keyword evidence="4" id="KW-0732">Signal</keyword>
<keyword evidence="2" id="KW-1003">Cell membrane</keyword>
<evidence type="ECO:0000256" key="5">
    <source>
        <dbReference type="ARBA" id="ARBA00022989"/>
    </source>
</evidence>
<dbReference type="EMBL" id="CAJHUB010000671">
    <property type="protein sequence ID" value="CAD7673626.1"/>
    <property type="molecule type" value="Genomic_DNA"/>
</dbReference>
<dbReference type="GO" id="GO:0004984">
    <property type="term" value="F:olfactory receptor activity"/>
    <property type="evidence" value="ECO:0007669"/>
    <property type="project" value="TreeGrafter"/>
</dbReference>
<dbReference type="Gene3D" id="2.10.50.30">
    <property type="entry name" value="GPCR, family 3, nine cysteines domain"/>
    <property type="match status" value="1"/>
</dbReference>
<dbReference type="InterPro" id="IPR000068">
    <property type="entry name" value="GPCR_3_Ca_sens_rcpt-rel"/>
</dbReference>
<keyword evidence="7 11" id="KW-0472">Membrane</keyword>
<dbReference type="Pfam" id="PF00003">
    <property type="entry name" value="7tm_3"/>
    <property type="match status" value="1"/>
</dbReference>
<evidence type="ECO:0000256" key="9">
    <source>
        <dbReference type="ARBA" id="ARBA00023180"/>
    </source>
</evidence>
<organism evidence="13 14">
    <name type="scientific">Nyctereutes procyonoides</name>
    <name type="common">Raccoon dog</name>
    <name type="synonym">Canis procyonoides</name>
    <dbReference type="NCBI Taxonomy" id="34880"/>
    <lineage>
        <taxon>Eukaryota</taxon>
        <taxon>Metazoa</taxon>
        <taxon>Chordata</taxon>
        <taxon>Craniata</taxon>
        <taxon>Vertebrata</taxon>
        <taxon>Euteleostomi</taxon>
        <taxon>Mammalia</taxon>
        <taxon>Eutheria</taxon>
        <taxon>Laurasiatheria</taxon>
        <taxon>Carnivora</taxon>
        <taxon>Caniformia</taxon>
        <taxon>Canidae</taxon>
        <taxon>Nyctereutes</taxon>
    </lineage>
</organism>
<keyword evidence="3 11" id="KW-0812">Transmembrane</keyword>
<dbReference type="AlphaFoldDB" id="A0A811Y9C8"/>
<dbReference type="PRINTS" id="PR00248">
    <property type="entry name" value="GPCRMGR"/>
</dbReference>
<evidence type="ECO:0000256" key="8">
    <source>
        <dbReference type="ARBA" id="ARBA00023170"/>
    </source>
</evidence>